<dbReference type="Gene3D" id="3.40.50.720">
    <property type="entry name" value="NAD(P)-binding Rossmann-like Domain"/>
    <property type="match status" value="1"/>
</dbReference>
<comment type="similarity">
    <text evidence="2">Belongs to the zinc-containing alcohol dehydrogenase family.</text>
</comment>
<dbReference type="GO" id="GO:0006062">
    <property type="term" value="P:sorbitol catabolic process"/>
    <property type="evidence" value="ECO:0007669"/>
    <property type="project" value="TreeGrafter"/>
</dbReference>
<dbReference type="PANTHER" id="PTHR43161">
    <property type="entry name" value="SORBITOL DEHYDROGENASE"/>
    <property type="match status" value="1"/>
</dbReference>
<proteinExistence type="inferred from homology"/>
<dbReference type="AlphaFoldDB" id="A0AAD9KQS6"/>
<dbReference type="Gene3D" id="3.90.180.10">
    <property type="entry name" value="Medium-chain alcohol dehydrogenases, catalytic domain"/>
    <property type="match status" value="1"/>
</dbReference>
<sequence length="103" mass="11160">MLVLVGLGADQVTLPIVNASIREVDIRGVFRYANTYPAALAMVASGQINVSRLITHRFPLERTLDAFELARTGADGAIKVVISCDKSNKIDGTDEQPRLLAHL</sequence>
<keyword evidence="5" id="KW-0560">Oxidoreductase</keyword>
<evidence type="ECO:0000313" key="7">
    <source>
        <dbReference type="Proteomes" id="UP001209878"/>
    </source>
</evidence>
<evidence type="ECO:0000313" key="6">
    <source>
        <dbReference type="EMBL" id="KAK2175968.1"/>
    </source>
</evidence>
<reference evidence="6" key="1">
    <citation type="journal article" date="2023" name="Mol. Biol. Evol.">
        <title>Third-Generation Sequencing Reveals the Adaptive Role of the Epigenome in Three Deep-Sea Polychaetes.</title>
        <authorList>
            <person name="Perez M."/>
            <person name="Aroh O."/>
            <person name="Sun Y."/>
            <person name="Lan Y."/>
            <person name="Juniper S.K."/>
            <person name="Young C.R."/>
            <person name="Angers B."/>
            <person name="Qian P.Y."/>
        </authorList>
    </citation>
    <scope>NUCLEOTIDE SEQUENCE</scope>
    <source>
        <strain evidence="6">R07B-5</strain>
    </source>
</reference>
<dbReference type="GO" id="GO:0003939">
    <property type="term" value="F:L-iditol 2-dehydrogenase (NAD+) activity"/>
    <property type="evidence" value="ECO:0007669"/>
    <property type="project" value="TreeGrafter"/>
</dbReference>
<evidence type="ECO:0000256" key="5">
    <source>
        <dbReference type="ARBA" id="ARBA00023002"/>
    </source>
</evidence>
<protein>
    <recommendedName>
        <fullName evidence="8">Sorbitol dehydrogenase</fullName>
    </recommendedName>
</protein>
<keyword evidence="4" id="KW-0862">Zinc</keyword>
<keyword evidence="3" id="KW-0479">Metal-binding</keyword>
<gene>
    <name evidence="6" type="ORF">NP493_692g02003</name>
</gene>
<dbReference type="PANTHER" id="PTHR43161:SF9">
    <property type="entry name" value="SORBITOL DEHYDROGENASE"/>
    <property type="match status" value="1"/>
</dbReference>
<dbReference type="EMBL" id="JAODUO010000693">
    <property type="protein sequence ID" value="KAK2175968.1"/>
    <property type="molecule type" value="Genomic_DNA"/>
</dbReference>
<evidence type="ECO:0008006" key="8">
    <source>
        <dbReference type="Google" id="ProtNLM"/>
    </source>
</evidence>
<dbReference type="Proteomes" id="UP001209878">
    <property type="component" value="Unassembled WGS sequence"/>
</dbReference>
<name>A0AAD9KQS6_RIDPI</name>
<evidence type="ECO:0000256" key="1">
    <source>
        <dbReference type="ARBA" id="ARBA00001947"/>
    </source>
</evidence>
<comment type="caution">
    <text evidence="6">The sequence shown here is derived from an EMBL/GenBank/DDBJ whole genome shotgun (WGS) entry which is preliminary data.</text>
</comment>
<comment type="cofactor">
    <cofactor evidence="1">
        <name>Zn(2+)</name>
        <dbReference type="ChEBI" id="CHEBI:29105"/>
    </cofactor>
</comment>
<evidence type="ECO:0000256" key="4">
    <source>
        <dbReference type="ARBA" id="ARBA00022833"/>
    </source>
</evidence>
<evidence type="ECO:0000256" key="3">
    <source>
        <dbReference type="ARBA" id="ARBA00022723"/>
    </source>
</evidence>
<evidence type="ECO:0000256" key="2">
    <source>
        <dbReference type="ARBA" id="ARBA00008072"/>
    </source>
</evidence>
<dbReference type="GO" id="GO:0046872">
    <property type="term" value="F:metal ion binding"/>
    <property type="evidence" value="ECO:0007669"/>
    <property type="project" value="UniProtKB-KW"/>
</dbReference>
<keyword evidence="7" id="KW-1185">Reference proteome</keyword>
<accession>A0AAD9KQS6</accession>
<organism evidence="6 7">
    <name type="scientific">Ridgeia piscesae</name>
    <name type="common">Tubeworm</name>
    <dbReference type="NCBI Taxonomy" id="27915"/>
    <lineage>
        <taxon>Eukaryota</taxon>
        <taxon>Metazoa</taxon>
        <taxon>Spiralia</taxon>
        <taxon>Lophotrochozoa</taxon>
        <taxon>Annelida</taxon>
        <taxon>Polychaeta</taxon>
        <taxon>Sedentaria</taxon>
        <taxon>Canalipalpata</taxon>
        <taxon>Sabellida</taxon>
        <taxon>Siboglinidae</taxon>
        <taxon>Ridgeia</taxon>
    </lineage>
</organism>